<keyword evidence="7 15" id="KW-0812">Transmembrane</keyword>
<keyword evidence="19" id="KW-1185">Reference proteome</keyword>
<keyword evidence="10" id="KW-0067">ATP-binding</keyword>
<dbReference type="InterPro" id="IPR036097">
    <property type="entry name" value="HisK_dim/P_sf"/>
</dbReference>
<keyword evidence="6" id="KW-0808">Transferase</keyword>
<gene>
    <name evidence="18" type="ORF">DW099_15105</name>
</gene>
<keyword evidence="5" id="KW-0597">Phosphoprotein</keyword>
<dbReference type="GO" id="GO:0005524">
    <property type="term" value="F:ATP binding"/>
    <property type="evidence" value="ECO:0007669"/>
    <property type="project" value="UniProtKB-KW"/>
</dbReference>
<comment type="caution">
    <text evidence="18">The sequence shown here is derived from an EMBL/GenBank/DDBJ whole genome shotgun (WGS) entry which is preliminary data.</text>
</comment>
<dbReference type="GO" id="GO:0000155">
    <property type="term" value="F:phosphorelay sensor kinase activity"/>
    <property type="evidence" value="ECO:0007669"/>
    <property type="project" value="InterPro"/>
</dbReference>
<dbReference type="AlphaFoldDB" id="A0A415DZA5"/>
<keyword evidence="9 18" id="KW-0418">Kinase</keyword>
<dbReference type="SUPFAM" id="SSF55874">
    <property type="entry name" value="ATPase domain of HSP90 chaperone/DNA topoisomerase II/histidine kinase"/>
    <property type="match status" value="1"/>
</dbReference>
<feature type="domain" description="Histidine kinase" evidence="16">
    <location>
        <begin position="271"/>
        <end position="488"/>
    </location>
</feature>
<dbReference type="PANTHER" id="PTHR45528:SF1">
    <property type="entry name" value="SENSOR HISTIDINE KINASE CPXA"/>
    <property type="match status" value="1"/>
</dbReference>
<dbReference type="PANTHER" id="PTHR45528">
    <property type="entry name" value="SENSOR HISTIDINE KINASE CPXA"/>
    <property type="match status" value="1"/>
</dbReference>
<dbReference type="Proteomes" id="UP000284841">
    <property type="component" value="Unassembled WGS sequence"/>
</dbReference>
<dbReference type="RefSeq" id="WP_118336235.1">
    <property type="nucleotide sequence ID" value="NZ_AP025567.1"/>
</dbReference>
<dbReference type="InterPro" id="IPR003660">
    <property type="entry name" value="HAMP_dom"/>
</dbReference>
<dbReference type="SUPFAM" id="SSF47384">
    <property type="entry name" value="Homodimeric domain of signal transducing histidine kinase"/>
    <property type="match status" value="1"/>
</dbReference>
<feature type="domain" description="HAMP" evidence="17">
    <location>
        <begin position="204"/>
        <end position="256"/>
    </location>
</feature>
<evidence type="ECO:0000256" key="8">
    <source>
        <dbReference type="ARBA" id="ARBA00022741"/>
    </source>
</evidence>
<keyword evidence="13 15" id="KW-0472">Membrane</keyword>
<dbReference type="CDD" id="cd00075">
    <property type="entry name" value="HATPase"/>
    <property type="match status" value="1"/>
</dbReference>
<dbReference type="InterPro" id="IPR003661">
    <property type="entry name" value="HisK_dim/P_dom"/>
</dbReference>
<reference evidence="18 19" key="1">
    <citation type="submission" date="2018-08" db="EMBL/GenBank/DDBJ databases">
        <title>A genome reference for cultivated species of the human gut microbiota.</title>
        <authorList>
            <person name="Zou Y."/>
            <person name="Xue W."/>
            <person name="Luo G."/>
        </authorList>
    </citation>
    <scope>NUCLEOTIDE SEQUENCE [LARGE SCALE GENOMIC DNA]</scope>
    <source>
        <strain evidence="18 19">AM07-24</strain>
    </source>
</reference>
<sequence>MTIKKKIFITNTVMILAALLVLLGVGSLLLTIFQHTFLTHQSENAELSAHTTQVQQMLEENPGYGEDWQQWADALDSYDFRLAVRDQDGETVYSNLSQTETESVDSIGEQDDSDTESGHHGHDHASEITVSTFFINSVTVLSARFPVDDTTYQIYAASSADEESLFSTDRRVFQLFLLLFITIGAFVILAILLASRMFTKKLVRQIMEPVDQLAAAASRIESGDLTQPVVYLRDDEFRNVCDSFNQMQRHLKEGMEQNAAYEKARTEMISGISHDLRTPLTSVKGYIKGLQDGVANTEEKRRQYLDIAYSCACDMEGLLAKLFYYSKLETGNMPFYKQKTDMGEYLGRYVEGKKDLIAEKACLEFQSICQGDCFFDIDQEQMKRVFDNFVENSLKYAHAEPLIMKITLEKEQDDSLTIAFCDNGVGVPPAKLPHLFEQFYRGDEARSDGEGSGLGLYVCQYIVKAHGGIIRAENQCGLHLIMNFRNKKGEV</sequence>
<dbReference type="EC" id="2.7.13.3" evidence="3"/>
<proteinExistence type="predicted"/>
<dbReference type="EMBL" id="QRMS01000004">
    <property type="protein sequence ID" value="RHJ86160.1"/>
    <property type="molecule type" value="Genomic_DNA"/>
</dbReference>
<dbReference type="InterPro" id="IPR036890">
    <property type="entry name" value="HATPase_C_sf"/>
</dbReference>
<keyword evidence="12" id="KW-0902">Two-component regulatory system</keyword>
<evidence type="ECO:0000256" key="7">
    <source>
        <dbReference type="ARBA" id="ARBA00022692"/>
    </source>
</evidence>
<evidence type="ECO:0000256" key="1">
    <source>
        <dbReference type="ARBA" id="ARBA00000085"/>
    </source>
</evidence>
<feature type="transmembrane region" description="Helical" evidence="15">
    <location>
        <begin position="12"/>
        <end position="33"/>
    </location>
</feature>
<comment type="catalytic activity">
    <reaction evidence="1">
        <text>ATP + protein L-histidine = ADP + protein N-phospho-L-histidine.</text>
        <dbReference type="EC" id="2.7.13.3"/>
    </reaction>
</comment>
<evidence type="ECO:0000256" key="6">
    <source>
        <dbReference type="ARBA" id="ARBA00022679"/>
    </source>
</evidence>
<feature type="transmembrane region" description="Helical" evidence="15">
    <location>
        <begin position="172"/>
        <end position="194"/>
    </location>
</feature>
<keyword evidence="4" id="KW-1003">Cell membrane</keyword>
<evidence type="ECO:0000256" key="2">
    <source>
        <dbReference type="ARBA" id="ARBA00004651"/>
    </source>
</evidence>
<dbReference type="Gene3D" id="6.10.340.10">
    <property type="match status" value="1"/>
</dbReference>
<evidence type="ECO:0000256" key="13">
    <source>
        <dbReference type="ARBA" id="ARBA00023136"/>
    </source>
</evidence>
<accession>A0A415DZA5</accession>
<keyword evidence="8" id="KW-0547">Nucleotide-binding</keyword>
<evidence type="ECO:0000256" key="11">
    <source>
        <dbReference type="ARBA" id="ARBA00022989"/>
    </source>
</evidence>
<evidence type="ECO:0000313" key="19">
    <source>
        <dbReference type="Proteomes" id="UP000284841"/>
    </source>
</evidence>
<dbReference type="Gene3D" id="3.30.565.10">
    <property type="entry name" value="Histidine kinase-like ATPase, C-terminal domain"/>
    <property type="match status" value="1"/>
</dbReference>
<dbReference type="InterPro" id="IPR004358">
    <property type="entry name" value="Sig_transdc_His_kin-like_C"/>
</dbReference>
<dbReference type="STRING" id="1776384.GCA_900086585_01583"/>
<dbReference type="Pfam" id="PF02518">
    <property type="entry name" value="HATPase_c"/>
    <property type="match status" value="1"/>
</dbReference>
<organism evidence="18 19">
    <name type="scientific">Emergencia timonensis</name>
    <dbReference type="NCBI Taxonomy" id="1776384"/>
    <lineage>
        <taxon>Bacteria</taxon>
        <taxon>Bacillati</taxon>
        <taxon>Bacillota</taxon>
        <taxon>Clostridia</taxon>
        <taxon>Peptostreptococcales</taxon>
        <taxon>Anaerovoracaceae</taxon>
        <taxon>Emergencia</taxon>
    </lineage>
</organism>
<evidence type="ECO:0000256" key="4">
    <source>
        <dbReference type="ARBA" id="ARBA00022475"/>
    </source>
</evidence>
<dbReference type="Gene3D" id="1.10.287.130">
    <property type="match status" value="1"/>
</dbReference>
<dbReference type="InterPro" id="IPR005467">
    <property type="entry name" value="His_kinase_dom"/>
</dbReference>
<evidence type="ECO:0000256" key="10">
    <source>
        <dbReference type="ARBA" id="ARBA00022840"/>
    </source>
</evidence>
<evidence type="ECO:0000259" key="17">
    <source>
        <dbReference type="PROSITE" id="PS50885"/>
    </source>
</evidence>
<dbReference type="SMART" id="SM00387">
    <property type="entry name" value="HATPase_c"/>
    <property type="match status" value="1"/>
</dbReference>
<dbReference type="SMART" id="SM00388">
    <property type="entry name" value="HisKA"/>
    <property type="match status" value="1"/>
</dbReference>
<dbReference type="OrthoDB" id="9813151at2"/>
<dbReference type="CDD" id="cd06225">
    <property type="entry name" value="HAMP"/>
    <property type="match status" value="1"/>
</dbReference>
<evidence type="ECO:0000256" key="15">
    <source>
        <dbReference type="SAM" id="Phobius"/>
    </source>
</evidence>
<dbReference type="PRINTS" id="PR00344">
    <property type="entry name" value="BCTRLSENSOR"/>
</dbReference>
<dbReference type="PROSITE" id="PS50885">
    <property type="entry name" value="HAMP"/>
    <property type="match status" value="1"/>
</dbReference>
<dbReference type="SMART" id="SM00304">
    <property type="entry name" value="HAMP"/>
    <property type="match status" value="1"/>
</dbReference>
<evidence type="ECO:0000256" key="3">
    <source>
        <dbReference type="ARBA" id="ARBA00012438"/>
    </source>
</evidence>
<comment type="subcellular location">
    <subcellularLocation>
        <location evidence="2">Cell membrane</location>
        <topology evidence="2">Multi-pass membrane protein</topology>
    </subcellularLocation>
</comment>
<feature type="region of interest" description="Disordered" evidence="14">
    <location>
        <begin position="94"/>
        <end position="123"/>
    </location>
</feature>
<dbReference type="CDD" id="cd00082">
    <property type="entry name" value="HisKA"/>
    <property type="match status" value="1"/>
</dbReference>
<evidence type="ECO:0000256" key="9">
    <source>
        <dbReference type="ARBA" id="ARBA00022777"/>
    </source>
</evidence>
<evidence type="ECO:0000313" key="18">
    <source>
        <dbReference type="EMBL" id="RHJ86160.1"/>
    </source>
</evidence>
<dbReference type="SUPFAM" id="SSF158472">
    <property type="entry name" value="HAMP domain-like"/>
    <property type="match status" value="1"/>
</dbReference>
<protein>
    <recommendedName>
        <fullName evidence="3">histidine kinase</fullName>
        <ecNumber evidence="3">2.7.13.3</ecNumber>
    </recommendedName>
</protein>
<name>A0A415DZA5_9FIRM</name>
<evidence type="ECO:0000259" key="16">
    <source>
        <dbReference type="PROSITE" id="PS50109"/>
    </source>
</evidence>
<keyword evidence="11 15" id="KW-1133">Transmembrane helix</keyword>
<dbReference type="GO" id="GO:0005886">
    <property type="term" value="C:plasma membrane"/>
    <property type="evidence" value="ECO:0007669"/>
    <property type="project" value="UniProtKB-SubCell"/>
</dbReference>
<dbReference type="PROSITE" id="PS50109">
    <property type="entry name" value="HIS_KIN"/>
    <property type="match status" value="1"/>
</dbReference>
<dbReference type="InterPro" id="IPR003594">
    <property type="entry name" value="HATPase_dom"/>
</dbReference>
<evidence type="ECO:0000256" key="5">
    <source>
        <dbReference type="ARBA" id="ARBA00022553"/>
    </source>
</evidence>
<dbReference type="Pfam" id="PF00672">
    <property type="entry name" value="HAMP"/>
    <property type="match status" value="1"/>
</dbReference>
<evidence type="ECO:0000256" key="12">
    <source>
        <dbReference type="ARBA" id="ARBA00023012"/>
    </source>
</evidence>
<evidence type="ECO:0000256" key="14">
    <source>
        <dbReference type="SAM" id="MobiDB-lite"/>
    </source>
</evidence>
<dbReference type="InterPro" id="IPR050398">
    <property type="entry name" value="HssS/ArlS-like"/>
</dbReference>
<dbReference type="Pfam" id="PF00512">
    <property type="entry name" value="HisKA"/>
    <property type="match status" value="1"/>
</dbReference>